<evidence type="ECO:0000313" key="2">
    <source>
        <dbReference type="Proteomes" id="UP001549086"/>
    </source>
</evidence>
<protein>
    <submittedName>
        <fullName evidence="1">Uncharacterized protein</fullName>
    </submittedName>
</protein>
<comment type="caution">
    <text evidence="1">The sequence shown here is derived from an EMBL/GenBank/DDBJ whole genome shotgun (WGS) entry which is preliminary data.</text>
</comment>
<dbReference type="RefSeq" id="WP_354188742.1">
    <property type="nucleotide sequence ID" value="NZ_JBEPLI010000002.1"/>
</dbReference>
<reference evidence="1 2" key="1">
    <citation type="submission" date="2024-06" db="EMBL/GenBank/DDBJ databases">
        <title>Genomic Encyclopedia of Type Strains, Phase IV (KMG-IV): sequencing the most valuable type-strain genomes for metagenomic binning, comparative biology and taxonomic classification.</title>
        <authorList>
            <person name="Goeker M."/>
        </authorList>
    </citation>
    <scope>NUCLEOTIDE SEQUENCE [LARGE SCALE GENOMIC DNA]</scope>
    <source>
        <strain evidence="1 2">DSM 23649</strain>
    </source>
</reference>
<sequence>MDKLLELDQRNILQNAGTIAAKIAKTHAETEFEKYRIIQDKLFESDFDKEMKTLQKPKCKK</sequence>
<keyword evidence="2" id="KW-1185">Reference proteome</keyword>
<gene>
    <name evidence="1" type="ORF">ABID23_000379</name>
</gene>
<dbReference type="EMBL" id="JBEPLI010000002">
    <property type="protein sequence ID" value="MET3589302.1"/>
    <property type="molecule type" value="Genomic_DNA"/>
</dbReference>
<evidence type="ECO:0000313" key="1">
    <source>
        <dbReference type="EMBL" id="MET3589302.1"/>
    </source>
</evidence>
<organism evidence="1 2">
    <name type="scientific">Bartonella silvatica</name>
    <dbReference type="NCBI Taxonomy" id="357760"/>
    <lineage>
        <taxon>Bacteria</taxon>
        <taxon>Pseudomonadati</taxon>
        <taxon>Pseudomonadota</taxon>
        <taxon>Alphaproteobacteria</taxon>
        <taxon>Hyphomicrobiales</taxon>
        <taxon>Bartonellaceae</taxon>
        <taxon>Bartonella</taxon>
    </lineage>
</organism>
<accession>A0ABV2HFI7</accession>
<dbReference type="Proteomes" id="UP001549086">
    <property type="component" value="Unassembled WGS sequence"/>
</dbReference>
<proteinExistence type="predicted"/>
<name>A0ABV2HFI7_9HYPH</name>